<dbReference type="Pfam" id="PF05016">
    <property type="entry name" value="ParE_toxin"/>
    <property type="match status" value="1"/>
</dbReference>
<comment type="caution">
    <text evidence="2">The sequence shown here is derived from an EMBL/GenBank/DDBJ whole genome shotgun (WGS) entry which is preliminary data.</text>
</comment>
<organism evidence="2 3">
    <name type="scientific">Moheibacter lacus</name>
    <dbReference type="NCBI Taxonomy" id="2745851"/>
    <lineage>
        <taxon>Bacteria</taxon>
        <taxon>Pseudomonadati</taxon>
        <taxon>Bacteroidota</taxon>
        <taxon>Flavobacteriia</taxon>
        <taxon>Flavobacteriales</taxon>
        <taxon>Weeksellaceae</taxon>
        <taxon>Moheibacter</taxon>
    </lineage>
</organism>
<dbReference type="InterPro" id="IPR035093">
    <property type="entry name" value="RelE/ParE_toxin_dom_sf"/>
</dbReference>
<reference evidence="2 3" key="1">
    <citation type="submission" date="2020-07" db="EMBL/GenBank/DDBJ databases">
        <title>Moheibacter lacus sp. nov., a member of the family Flavobacteriaceae isolated from freshwater lake sediment.</title>
        <authorList>
            <person name="Liu Y."/>
        </authorList>
    </citation>
    <scope>NUCLEOTIDE SEQUENCE [LARGE SCALE GENOMIC DNA]</scope>
    <source>
        <strain evidence="2 3">BDHS18</strain>
    </source>
</reference>
<keyword evidence="1" id="KW-1277">Toxin-antitoxin system</keyword>
<sequence>MAYNVIVKTLAEKDITEAIEWLHQQSENLPKEFLNDIDISLEIIRENPEHFQKRYDHLRIAFTQKLMYGIYYTIEESTIFVHAVLHSKRNPETGIQRK</sequence>
<dbReference type="RefSeq" id="WP_182043052.1">
    <property type="nucleotide sequence ID" value="NZ_JACDZE010000001.1"/>
</dbReference>
<dbReference type="AlphaFoldDB" id="A0A838ZNH2"/>
<gene>
    <name evidence="2" type="ORF">HU137_06925</name>
</gene>
<evidence type="ECO:0000313" key="3">
    <source>
        <dbReference type="Proteomes" id="UP000552241"/>
    </source>
</evidence>
<name>A0A838ZNH2_9FLAO</name>
<protein>
    <submittedName>
        <fullName evidence="2">Type II toxin-antitoxin system RelE/ParE family toxin</fullName>
    </submittedName>
</protein>
<dbReference type="InterPro" id="IPR007712">
    <property type="entry name" value="RelE/ParE_toxin"/>
</dbReference>
<evidence type="ECO:0000256" key="1">
    <source>
        <dbReference type="ARBA" id="ARBA00022649"/>
    </source>
</evidence>
<dbReference type="EMBL" id="JACDZE010000001">
    <property type="protein sequence ID" value="MBA5629500.1"/>
    <property type="molecule type" value="Genomic_DNA"/>
</dbReference>
<dbReference type="Gene3D" id="3.30.2310.20">
    <property type="entry name" value="RelE-like"/>
    <property type="match status" value="1"/>
</dbReference>
<accession>A0A838ZNH2</accession>
<keyword evidence="3" id="KW-1185">Reference proteome</keyword>
<dbReference type="Proteomes" id="UP000552241">
    <property type="component" value="Unassembled WGS sequence"/>
</dbReference>
<proteinExistence type="predicted"/>
<evidence type="ECO:0000313" key="2">
    <source>
        <dbReference type="EMBL" id="MBA5629500.1"/>
    </source>
</evidence>